<feature type="non-terminal residue" evidence="2">
    <location>
        <position position="1"/>
    </location>
</feature>
<reference evidence="2" key="1">
    <citation type="submission" date="2018-05" db="EMBL/GenBank/DDBJ databases">
        <authorList>
            <person name="Lanie J.A."/>
            <person name="Ng W.-L."/>
            <person name="Kazmierczak K.M."/>
            <person name="Andrzejewski T.M."/>
            <person name="Davidsen T.M."/>
            <person name="Wayne K.J."/>
            <person name="Tettelin H."/>
            <person name="Glass J.I."/>
            <person name="Rusch D."/>
            <person name="Podicherti R."/>
            <person name="Tsui H.-C.T."/>
            <person name="Winkler M.E."/>
        </authorList>
    </citation>
    <scope>NUCLEOTIDE SEQUENCE</scope>
</reference>
<dbReference type="AlphaFoldDB" id="A0A382NN34"/>
<dbReference type="InterPro" id="IPR025924">
    <property type="entry name" value="YHYH_dom"/>
</dbReference>
<protein>
    <recommendedName>
        <fullName evidence="1">YHYH domain-containing protein</fullName>
    </recommendedName>
</protein>
<sequence>DPVPTTIYSPTIVNTNRPTNRDPKLTSINPEFMINSILCDDQIGPDCTDLRLGDNYLTTSGPAQGYLYSCVEKNPHAPGSKAAKITWIDFVNETWNFLEKLWLPRGSFTTDQGLYTQTLSLNEREISINNLPVDGNIGDWPMTNYPFLTNIDGNPGVPKPHDFSFSYPINPQPLDKPTCVSLGPIGITTNGVVIYNAADARGEDAVAHEIVDEFGGHPARSDYHYHFIPDRLDTKVLSNGHSGVVGYINDGFPIHGYRGIEGVEMTNNDLDSCHGHQDSDLGYHYHATLEYPYTIGCYVGAPISMDNKTNKQATP</sequence>
<dbReference type="PANTHER" id="PTHR30289:SF8">
    <property type="entry name" value="YHYH DOMAIN-CONTAINING PROTEIN"/>
    <property type="match status" value="1"/>
</dbReference>
<dbReference type="PANTHER" id="PTHR30289">
    <property type="entry name" value="UNCHARACTERIZED PROTEIN YBCL-RELATED"/>
    <property type="match status" value="1"/>
</dbReference>
<evidence type="ECO:0000313" key="2">
    <source>
        <dbReference type="EMBL" id="SVC61727.1"/>
    </source>
</evidence>
<evidence type="ECO:0000259" key="1">
    <source>
        <dbReference type="Pfam" id="PF14240"/>
    </source>
</evidence>
<dbReference type="Pfam" id="PF14240">
    <property type="entry name" value="YHYH"/>
    <property type="match status" value="1"/>
</dbReference>
<gene>
    <name evidence="2" type="ORF">METZ01_LOCUS314581</name>
</gene>
<accession>A0A382NN34</accession>
<organism evidence="2">
    <name type="scientific">marine metagenome</name>
    <dbReference type="NCBI Taxonomy" id="408172"/>
    <lineage>
        <taxon>unclassified sequences</taxon>
        <taxon>metagenomes</taxon>
        <taxon>ecological metagenomes</taxon>
    </lineage>
</organism>
<feature type="domain" description="YHYH" evidence="1">
    <location>
        <begin position="165"/>
        <end position="259"/>
    </location>
</feature>
<name>A0A382NN34_9ZZZZ</name>
<proteinExistence type="predicted"/>
<dbReference type="EMBL" id="UINC01101146">
    <property type="protein sequence ID" value="SVC61727.1"/>
    <property type="molecule type" value="Genomic_DNA"/>
</dbReference>